<dbReference type="AlphaFoldDB" id="A0A4S4KSZ7"/>
<dbReference type="GO" id="GO:0008194">
    <property type="term" value="F:UDP-glycosyltransferase activity"/>
    <property type="evidence" value="ECO:0007669"/>
    <property type="project" value="InterPro"/>
</dbReference>
<dbReference type="CDD" id="cd03784">
    <property type="entry name" value="GT1_Gtf-like"/>
    <property type="match status" value="2"/>
</dbReference>
<dbReference type="Pfam" id="PF00201">
    <property type="entry name" value="UDPGT"/>
    <property type="match status" value="2"/>
</dbReference>
<dbReference type="EMBL" id="SGPJ01000031">
    <property type="protein sequence ID" value="THH01128.1"/>
    <property type="molecule type" value="Genomic_DNA"/>
</dbReference>
<protein>
    <submittedName>
        <fullName evidence="2">Uncharacterized protein</fullName>
    </submittedName>
</protein>
<dbReference type="PANTHER" id="PTHR48045:SF37">
    <property type="entry name" value="UDP-GLYCOSYLTRANSFERASE 92A1-LIKE"/>
    <property type="match status" value="1"/>
</dbReference>
<sequence>MTYSHLEQPSGHLLLAAYQAWAAKIVKSRPTLVTLFTTRPYFDRVENELARNFDPEESLLKSRIRVIALVTNEDDPMDILSLNASFADAYATLVNEEPLTCAKSGVQFPIIPSPDAAILDIFAELMLHNVRKLSKKPVKVYCWVSCSAAAIYTLFGPAGPSKGNSVRLGLEEEAARTGKPLPEVAEEFFTTVKGDLIRVPGMPAMYDHELHPQKMFMKGPITGPFFLGAVELLNGCDGVLVATPDYFESAESLDALRKWFAETSREVYTVGPMLPPSGKNAVINEKKQSANSGEIDEFLERTLKAYGEQSLVYASLLNLTQFSASLIVFMKVSFGSVFWSVEPEVIWTFLDVLIEKNIPFIMSHGSPVAQVPDSVKEKVKASGLGLLSPWSPQQAILAHSVTGWFVTHCGFNSIMESLSFGVPMICWPYQADQPQNSIHLTENLGVAYELMEVRNTEGLKPIYRTGKVHTGTIEAARKEAHRVLDNAFGEDGAKKRAKAVELQAAFENVWAKGGSSRLALDEFLGILQIINHFNDGATTTKDLFPGCSLLFTKTARIVKSCPTIVTLFTTRIFFERVEDEISRNFTPEEGDLRARVRVIALVADEINPLNILSLDASFADAYEILVNEEPLTCAKSGVVFPAVPSPDGAIVDVFAEVMLHSVRKLSKKSVKVICWVSCSAAAGYSLFGPAGCAKGSGGLRIRLEEQAERTGKPLSEVAEELFCSVKGDVIRVPGMPPMYDYELSPQEMFIKGPMFGLFSLAAVELVNGCDGILVATPDCFESTESLAALRTWFAETSREVYTVGPMLPPSGKNATVNEKKQSANPEEIDEFMGQTLKTHGKQSLVYISFGSVFWPVQAEKLWAFLDVLLEKDVPFIMSHGSPFAQIPDAVTEKVKASGLGLFSPWSPQQTILAHPVTGWFVTHCGFNSIMESLSFGIPMICWPYQADQPQNAIHLTDNLGVAYELLEVRTGELGSKPIYRTGKACTGAIEALRNEVQDILGKAFGEDGAKKRAKAIELQRAFEAVWAEGGSSRLALNKCLDTLTAPETGST</sequence>
<organism evidence="2 3">
    <name type="scientific">Hermanssonia centrifuga</name>
    <dbReference type="NCBI Taxonomy" id="98765"/>
    <lineage>
        <taxon>Eukaryota</taxon>
        <taxon>Fungi</taxon>
        <taxon>Dikarya</taxon>
        <taxon>Basidiomycota</taxon>
        <taxon>Agaricomycotina</taxon>
        <taxon>Agaricomycetes</taxon>
        <taxon>Polyporales</taxon>
        <taxon>Meruliaceae</taxon>
        <taxon>Hermanssonia</taxon>
    </lineage>
</organism>
<dbReference type="Proteomes" id="UP000309038">
    <property type="component" value="Unassembled WGS sequence"/>
</dbReference>
<comment type="caution">
    <text evidence="2">The sequence shown here is derived from an EMBL/GenBank/DDBJ whole genome shotgun (WGS) entry which is preliminary data.</text>
</comment>
<dbReference type="InterPro" id="IPR002213">
    <property type="entry name" value="UDP_glucos_trans"/>
</dbReference>
<keyword evidence="3" id="KW-1185">Reference proteome</keyword>
<evidence type="ECO:0000256" key="1">
    <source>
        <dbReference type="ARBA" id="ARBA00022679"/>
    </source>
</evidence>
<reference evidence="2 3" key="1">
    <citation type="submission" date="2019-02" db="EMBL/GenBank/DDBJ databases">
        <title>Genome sequencing of the rare red list fungi Phlebia centrifuga.</title>
        <authorList>
            <person name="Buettner E."/>
            <person name="Kellner H."/>
        </authorList>
    </citation>
    <scope>NUCLEOTIDE SEQUENCE [LARGE SCALE GENOMIC DNA]</scope>
    <source>
        <strain evidence="2 3">DSM 108282</strain>
    </source>
</reference>
<name>A0A4S4KSZ7_9APHY</name>
<keyword evidence="1" id="KW-0808">Transferase</keyword>
<evidence type="ECO:0000313" key="3">
    <source>
        <dbReference type="Proteomes" id="UP000309038"/>
    </source>
</evidence>
<evidence type="ECO:0000313" key="2">
    <source>
        <dbReference type="EMBL" id="THH01128.1"/>
    </source>
</evidence>
<dbReference type="PANTHER" id="PTHR48045">
    <property type="entry name" value="UDP-GLYCOSYLTRANSFERASE 72B1"/>
    <property type="match status" value="1"/>
</dbReference>
<proteinExistence type="predicted"/>
<accession>A0A4S4KSZ7</accession>
<gene>
    <name evidence="2" type="ORF">EW026_g1529</name>
</gene>
<dbReference type="SUPFAM" id="SSF53756">
    <property type="entry name" value="UDP-Glycosyltransferase/glycogen phosphorylase"/>
    <property type="match status" value="2"/>
</dbReference>
<dbReference type="Gene3D" id="3.40.50.2000">
    <property type="entry name" value="Glycogen Phosphorylase B"/>
    <property type="match status" value="4"/>
</dbReference>